<sequence length="773" mass="82727">MNDIENYTVTTAQPTAYYVSEFISEDEEKAILSNIYAAPKPKWTQLSNRRLQNWGGIPHNKGMIAESIPPWLDKYLGKVHSLNVMGGNRPNHVLVNEYLAGQGIMPHLDGSLFYPTITTISVGSHTILKFLEPNKDDSVVAATPVFSFLLEPRSLLILQDKLFSYYLHCIEEVKDDVLDDSIVNLDLCSDKYRGHRVVGARYCGSKPPKDPNECGAEPHSETKEAPASSGSDGKKAVVVGVYEEGGKFELTPAAAALDQESGGKISKQLNEVSGRLALGRAFLVSDVGGYSAAALASYGPRDAGYNELEGLHEGRGPCFTAIGDSSRSHYSEPIVNSTENIVYDACPLLLQENVRWGVGAGVSALRRRGATRVAVDGGAAHAHDAAAEAAELAAWRFEEFKSSGARSPTTRVELLAGGEVPPAGARRPRGHLGGGAIRGRAQNWARFLSDMPANRMTPIDLAQAALDMLCPLGVKVTAHDRTWIAAQRMEAFMAVARGSCEEPVMLECEYKHAAGGPTVLVAAKGVTFDSGGLCLKKPSSMVENRGSMAGAAAALAAMKAIAELKVPLNVVMVIPLCENMVSGQCMKVGDVVRALNGLSIQIEDTDMEGRLMLADALVYGQAAHRPALVIDVATLTHGILLATGGGAFGCFSNSDRLWRAVRAAGATAGDRPWRFPLWDYYHRQLTDDPAVDLRNKGSGKATPCLGAAFLKNFVCGEWLHLDTTGVGKLAHSPPPYLRARRMTGRPARTLVHTLLSLAEGGGGGGQTDRNTCD</sequence>
<protein>
    <submittedName>
        <fullName evidence="1">Uncharacterized protein</fullName>
    </submittedName>
</protein>
<gene>
    <name evidence="1" type="ORF">MSG28_009961</name>
</gene>
<dbReference type="EMBL" id="CM046116">
    <property type="protein sequence ID" value="KAI8422065.1"/>
    <property type="molecule type" value="Genomic_DNA"/>
</dbReference>
<dbReference type="Proteomes" id="UP001064048">
    <property type="component" value="Chromosome 16"/>
</dbReference>
<keyword evidence="2" id="KW-1185">Reference proteome</keyword>
<evidence type="ECO:0000313" key="1">
    <source>
        <dbReference type="EMBL" id="KAI8422065.1"/>
    </source>
</evidence>
<evidence type="ECO:0000313" key="2">
    <source>
        <dbReference type="Proteomes" id="UP001064048"/>
    </source>
</evidence>
<comment type="caution">
    <text evidence="1">The sequence shown here is derived from an EMBL/GenBank/DDBJ whole genome shotgun (WGS) entry which is preliminary data.</text>
</comment>
<name>A0ACC0JD85_CHOFU</name>
<accession>A0ACC0JD85</accession>
<proteinExistence type="predicted"/>
<reference evidence="1 2" key="1">
    <citation type="journal article" date="2022" name="Genome Biol. Evol.">
        <title>The Spruce Budworm Genome: Reconstructing the Evolutionary History of Antifreeze Proteins.</title>
        <authorList>
            <person name="Beliveau C."/>
            <person name="Gagne P."/>
            <person name="Picq S."/>
            <person name="Vernygora O."/>
            <person name="Keeling C.I."/>
            <person name="Pinkney K."/>
            <person name="Doucet D."/>
            <person name="Wen F."/>
            <person name="Johnston J.S."/>
            <person name="Maaroufi H."/>
            <person name="Boyle B."/>
            <person name="Laroche J."/>
            <person name="Dewar K."/>
            <person name="Juretic N."/>
            <person name="Blackburn G."/>
            <person name="Nisole A."/>
            <person name="Brunet B."/>
            <person name="Brandao M."/>
            <person name="Lumley L."/>
            <person name="Duan J."/>
            <person name="Quan G."/>
            <person name="Lucarotti C.J."/>
            <person name="Roe A.D."/>
            <person name="Sperling F.A.H."/>
            <person name="Levesque R.C."/>
            <person name="Cusson M."/>
        </authorList>
    </citation>
    <scope>NUCLEOTIDE SEQUENCE [LARGE SCALE GENOMIC DNA]</scope>
    <source>
        <strain evidence="1">Glfc:IPQL:Cfum</strain>
    </source>
</reference>
<organism evidence="1 2">
    <name type="scientific">Choristoneura fumiferana</name>
    <name type="common">Spruce budworm moth</name>
    <name type="synonym">Archips fumiferana</name>
    <dbReference type="NCBI Taxonomy" id="7141"/>
    <lineage>
        <taxon>Eukaryota</taxon>
        <taxon>Metazoa</taxon>
        <taxon>Ecdysozoa</taxon>
        <taxon>Arthropoda</taxon>
        <taxon>Hexapoda</taxon>
        <taxon>Insecta</taxon>
        <taxon>Pterygota</taxon>
        <taxon>Neoptera</taxon>
        <taxon>Endopterygota</taxon>
        <taxon>Lepidoptera</taxon>
        <taxon>Glossata</taxon>
        <taxon>Ditrysia</taxon>
        <taxon>Tortricoidea</taxon>
        <taxon>Tortricidae</taxon>
        <taxon>Tortricinae</taxon>
        <taxon>Choristoneura</taxon>
    </lineage>
</organism>